<dbReference type="PROSITE" id="PS51462">
    <property type="entry name" value="NUDIX"/>
    <property type="match status" value="1"/>
</dbReference>
<evidence type="ECO:0000256" key="7">
    <source>
        <dbReference type="ARBA" id="ARBA00022801"/>
    </source>
</evidence>
<dbReference type="GO" id="GO:0035539">
    <property type="term" value="F:8-oxo-7,8-dihydrodeoxyguanosine triphosphate pyrophosphatase activity"/>
    <property type="evidence" value="ECO:0007669"/>
    <property type="project" value="UniProtKB-EC"/>
</dbReference>
<comment type="caution">
    <text evidence="13">The sequence shown here is derived from an EMBL/GenBank/DDBJ whole genome shotgun (WGS) entry which is preliminary data.</text>
</comment>
<evidence type="ECO:0000256" key="8">
    <source>
        <dbReference type="ARBA" id="ARBA00022842"/>
    </source>
</evidence>
<organism evidence="13 14">
    <name type="scientific">Thermocatellispora tengchongensis</name>
    <dbReference type="NCBI Taxonomy" id="1073253"/>
    <lineage>
        <taxon>Bacteria</taxon>
        <taxon>Bacillati</taxon>
        <taxon>Actinomycetota</taxon>
        <taxon>Actinomycetes</taxon>
        <taxon>Streptosporangiales</taxon>
        <taxon>Streptosporangiaceae</taxon>
        <taxon>Thermocatellispora</taxon>
    </lineage>
</organism>
<keyword evidence="3" id="KW-0515">Mutator protein</keyword>
<evidence type="ECO:0000256" key="11">
    <source>
        <dbReference type="ARBA" id="ARBA00038905"/>
    </source>
</evidence>
<dbReference type="InterPro" id="IPR020476">
    <property type="entry name" value="Nudix_hydrolase"/>
</dbReference>
<dbReference type="PANTHER" id="PTHR47707">
    <property type="entry name" value="8-OXO-DGTP DIPHOSPHATASE"/>
    <property type="match status" value="1"/>
</dbReference>
<evidence type="ECO:0000256" key="10">
    <source>
        <dbReference type="ARBA" id="ARBA00035861"/>
    </source>
</evidence>
<comment type="catalytic activity">
    <reaction evidence="10">
        <text>8-oxo-dGTP + H2O = 8-oxo-dGMP + diphosphate + H(+)</text>
        <dbReference type="Rhea" id="RHEA:31575"/>
        <dbReference type="ChEBI" id="CHEBI:15377"/>
        <dbReference type="ChEBI" id="CHEBI:15378"/>
        <dbReference type="ChEBI" id="CHEBI:33019"/>
        <dbReference type="ChEBI" id="CHEBI:63224"/>
        <dbReference type="ChEBI" id="CHEBI:77896"/>
        <dbReference type="EC" id="3.6.1.55"/>
    </reaction>
</comment>
<dbReference type="SUPFAM" id="SSF55811">
    <property type="entry name" value="Nudix"/>
    <property type="match status" value="1"/>
</dbReference>
<evidence type="ECO:0000256" key="5">
    <source>
        <dbReference type="ARBA" id="ARBA00022723"/>
    </source>
</evidence>
<evidence type="ECO:0000256" key="3">
    <source>
        <dbReference type="ARBA" id="ARBA00022457"/>
    </source>
</evidence>
<evidence type="ECO:0000256" key="9">
    <source>
        <dbReference type="ARBA" id="ARBA00023204"/>
    </source>
</evidence>
<dbReference type="Proteomes" id="UP000578449">
    <property type="component" value="Unassembled WGS sequence"/>
</dbReference>
<keyword evidence="9" id="KW-0234">DNA repair</keyword>
<dbReference type="PRINTS" id="PR00502">
    <property type="entry name" value="NUDIXFAMILY"/>
</dbReference>
<dbReference type="GO" id="GO:0044716">
    <property type="term" value="F:8-oxo-GDP phosphatase activity"/>
    <property type="evidence" value="ECO:0007669"/>
    <property type="project" value="TreeGrafter"/>
</dbReference>
<keyword evidence="4" id="KW-0235">DNA replication</keyword>
<dbReference type="RefSeq" id="WP_185050921.1">
    <property type="nucleotide sequence ID" value="NZ_BAABIX010000039.1"/>
</dbReference>
<feature type="domain" description="Nudix hydrolase" evidence="12">
    <location>
        <begin position="1"/>
        <end position="126"/>
    </location>
</feature>
<accession>A0A840P985</accession>
<evidence type="ECO:0000256" key="4">
    <source>
        <dbReference type="ARBA" id="ARBA00022705"/>
    </source>
</evidence>
<evidence type="ECO:0000256" key="2">
    <source>
        <dbReference type="ARBA" id="ARBA00005582"/>
    </source>
</evidence>
<dbReference type="GO" id="GO:0006260">
    <property type="term" value="P:DNA replication"/>
    <property type="evidence" value="ECO:0007669"/>
    <property type="project" value="UniProtKB-KW"/>
</dbReference>
<name>A0A840P985_9ACTN</name>
<comment type="similarity">
    <text evidence="2">Belongs to the Nudix hydrolase family.</text>
</comment>
<dbReference type="GO" id="GO:0006281">
    <property type="term" value="P:DNA repair"/>
    <property type="evidence" value="ECO:0007669"/>
    <property type="project" value="UniProtKB-KW"/>
</dbReference>
<protein>
    <recommendedName>
        <fullName evidence="11">8-oxo-dGTP diphosphatase</fullName>
        <ecNumber evidence="11">3.6.1.55</ecNumber>
    </recommendedName>
</protein>
<reference evidence="13 14" key="1">
    <citation type="submission" date="2020-08" db="EMBL/GenBank/DDBJ databases">
        <title>Genomic Encyclopedia of Type Strains, Phase IV (KMG-IV): sequencing the most valuable type-strain genomes for metagenomic binning, comparative biology and taxonomic classification.</title>
        <authorList>
            <person name="Goeker M."/>
        </authorList>
    </citation>
    <scope>NUCLEOTIDE SEQUENCE [LARGE SCALE GENOMIC DNA]</scope>
    <source>
        <strain evidence="13 14">DSM 45615</strain>
    </source>
</reference>
<dbReference type="GO" id="GO:0008413">
    <property type="term" value="F:8-oxo-7,8-dihydroguanosine triphosphate pyrophosphatase activity"/>
    <property type="evidence" value="ECO:0007669"/>
    <property type="project" value="TreeGrafter"/>
</dbReference>
<evidence type="ECO:0000256" key="1">
    <source>
        <dbReference type="ARBA" id="ARBA00001946"/>
    </source>
</evidence>
<dbReference type="Pfam" id="PF00293">
    <property type="entry name" value="NUDIX"/>
    <property type="match status" value="1"/>
</dbReference>
<dbReference type="EMBL" id="JACHGN010000007">
    <property type="protein sequence ID" value="MBB5134000.1"/>
    <property type="molecule type" value="Genomic_DNA"/>
</dbReference>
<sequence length="134" mass="14447">MSLVVVGAAVVRDGRLLAAQRAEPPELRGGWEFPGGKVDPGESDREALIRECREELGVLVTLGAQVGGDWPLSGAYVLRVWIAEIASGEPEAKEHLELRWLAPDELFQVPWLPADLPIVRAVADFLAASSPGQD</sequence>
<dbReference type="EC" id="3.6.1.55" evidence="11"/>
<dbReference type="AlphaFoldDB" id="A0A840P985"/>
<evidence type="ECO:0000313" key="13">
    <source>
        <dbReference type="EMBL" id="MBB5134000.1"/>
    </source>
</evidence>
<keyword evidence="8" id="KW-0460">Magnesium</keyword>
<dbReference type="GO" id="GO:0044715">
    <property type="term" value="F:8-oxo-dGDP phosphatase activity"/>
    <property type="evidence" value="ECO:0007669"/>
    <property type="project" value="TreeGrafter"/>
</dbReference>
<dbReference type="GO" id="GO:0046872">
    <property type="term" value="F:metal ion binding"/>
    <property type="evidence" value="ECO:0007669"/>
    <property type="project" value="UniProtKB-KW"/>
</dbReference>
<keyword evidence="6" id="KW-0227">DNA damage</keyword>
<dbReference type="InterPro" id="IPR015797">
    <property type="entry name" value="NUDIX_hydrolase-like_dom_sf"/>
</dbReference>
<dbReference type="InterPro" id="IPR047127">
    <property type="entry name" value="MutT-like"/>
</dbReference>
<comment type="cofactor">
    <cofactor evidence="1">
        <name>Mg(2+)</name>
        <dbReference type="ChEBI" id="CHEBI:18420"/>
    </cofactor>
</comment>
<dbReference type="InterPro" id="IPR000086">
    <property type="entry name" value="NUDIX_hydrolase_dom"/>
</dbReference>
<proteinExistence type="inferred from homology"/>
<evidence type="ECO:0000259" key="12">
    <source>
        <dbReference type="PROSITE" id="PS51462"/>
    </source>
</evidence>
<gene>
    <name evidence="13" type="ORF">HNP84_003726</name>
</gene>
<keyword evidence="14" id="KW-1185">Reference proteome</keyword>
<dbReference type="Gene3D" id="3.90.79.10">
    <property type="entry name" value="Nucleoside Triphosphate Pyrophosphohydrolase"/>
    <property type="match status" value="1"/>
</dbReference>
<dbReference type="PANTHER" id="PTHR47707:SF1">
    <property type="entry name" value="NUDIX HYDROLASE FAMILY PROTEIN"/>
    <property type="match status" value="1"/>
</dbReference>
<dbReference type="CDD" id="cd03425">
    <property type="entry name" value="NUDIX_MutT_NudA_like"/>
    <property type="match status" value="1"/>
</dbReference>
<keyword evidence="5" id="KW-0479">Metal-binding</keyword>
<evidence type="ECO:0000313" key="14">
    <source>
        <dbReference type="Proteomes" id="UP000578449"/>
    </source>
</evidence>
<keyword evidence="7 13" id="KW-0378">Hydrolase</keyword>
<evidence type="ECO:0000256" key="6">
    <source>
        <dbReference type="ARBA" id="ARBA00022763"/>
    </source>
</evidence>